<dbReference type="KEGG" id="qsa:O6P43_026477"/>
<feature type="binding site" evidence="5">
    <location>
        <position position="350"/>
    </location>
    <ligand>
        <name>ATP</name>
        <dbReference type="ChEBI" id="CHEBI:30616"/>
    </ligand>
</feature>
<evidence type="ECO:0000313" key="9">
    <source>
        <dbReference type="Proteomes" id="UP001163823"/>
    </source>
</evidence>
<dbReference type="PANTHER" id="PTHR46008">
    <property type="entry name" value="LEAF RUST 10 DISEASE-RESISTANCE LOCUS RECEPTOR-LIKE PROTEIN KINASE-LIKE 1.4"/>
    <property type="match status" value="1"/>
</dbReference>
<evidence type="ECO:0000256" key="1">
    <source>
        <dbReference type="ARBA" id="ARBA00004167"/>
    </source>
</evidence>
<dbReference type="EMBL" id="JARAOO010000011">
    <property type="protein sequence ID" value="KAJ7950264.1"/>
    <property type="molecule type" value="Genomic_DNA"/>
</dbReference>
<keyword evidence="4 5" id="KW-0067">ATP-binding</keyword>
<keyword evidence="6" id="KW-0472">Membrane</keyword>
<dbReference type="InterPro" id="IPR000719">
    <property type="entry name" value="Prot_kinase_dom"/>
</dbReference>
<dbReference type="InterPro" id="IPR017441">
    <property type="entry name" value="Protein_kinase_ATP_BS"/>
</dbReference>
<evidence type="ECO:0000256" key="3">
    <source>
        <dbReference type="ARBA" id="ARBA00022741"/>
    </source>
</evidence>
<accession>A0AAD7PCV6</accession>
<dbReference type="PANTHER" id="PTHR46008:SF2">
    <property type="entry name" value="LEAF RUST 10 DISEASE-RESISTANCE LOCUS RECEPTOR-LIKE PROTEIN KINASE-LIKE 1.4"/>
    <property type="match status" value="1"/>
</dbReference>
<evidence type="ECO:0000313" key="8">
    <source>
        <dbReference type="EMBL" id="KAJ7950264.1"/>
    </source>
</evidence>
<dbReference type="Pfam" id="PF07714">
    <property type="entry name" value="PK_Tyr_Ser-Thr"/>
    <property type="match status" value="1"/>
</dbReference>
<comment type="subcellular location">
    <subcellularLocation>
        <location evidence="1">Membrane</location>
        <topology evidence="1">Single-pass membrane protein</topology>
    </subcellularLocation>
</comment>
<keyword evidence="9" id="KW-1185">Reference proteome</keyword>
<dbReference type="PROSITE" id="PS50011">
    <property type="entry name" value="PROTEIN_KINASE_DOM"/>
    <property type="match status" value="1"/>
</dbReference>
<keyword evidence="8" id="KW-0418">Kinase</keyword>
<dbReference type="InterPro" id="IPR025287">
    <property type="entry name" value="WAK_GUB"/>
</dbReference>
<evidence type="ECO:0000259" key="7">
    <source>
        <dbReference type="PROSITE" id="PS50011"/>
    </source>
</evidence>
<dbReference type="AlphaFoldDB" id="A0AAD7PCV6"/>
<dbReference type="GO" id="GO:0030247">
    <property type="term" value="F:polysaccharide binding"/>
    <property type="evidence" value="ECO:0007669"/>
    <property type="project" value="InterPro"/>
</dbReference>
<name>A0AAD7PCV6_QUISA</name>
<keyword evidence="2" id="KW-0732">Signal</keyword>
<organism evidence="8 9">
    <name type="scientific">Quillaja saponaria</name>
    <name type="common">Soap bark tree</name>
    <dbReference type="NCBI Taxonomy" id="32244"/>
    <lineage>
        <taxon>Eukaryota</taxon>
        <taxon>Viridiplantae</taxon>
        <taxon>Streptophyta</taxon>
        <taxon>Embryophyta</taxon>
        <taxon>Tracheophyta</taxon>
        <taxon>Spermatophyta</taxon>
        <taxon>Magnoliopsida</taxon>
        <taxon>eudicotyledons</taxon>
        <taxon>Gunneridae</taxon>
        <taxon>Pentapetalae</taxon>
        <taxon>rosids</taxon>
        <taxon>fabids</taxon>
        <taxon>Fabales</taxon>
        <taxon>Quillajaceae</taxon>
        <taxon>Quillaja</taxon>
    </lineage>
</organism>
<dbReference type="Gene3D" id="3.30.200.20">
    <property type="entry name" value="Phosphorylase Kinase, domain 1"/>
    <property type="match status" value="1"/>
</dbReference>
<keyword evidence="3 5" id="KW-0547">Nucleotide-binding</keyword>
<dbReference type="GO" id="GO:0004672">
    <property type="term" value="F:protein kinase activity"/>
    <property type="evidence" value="ECO:0007669"/>
    <property type="project" value="InterPro"/>
</dbReference>
<dbReference type="InterPro" id="IPR011009">
    <property type="entry name" value="Kinase-like_dom_sf"/>
</dbReference>
<reference evidence="8" key="1">
    <citation type="journal article" date="2023" name="Science">
        <title>Elucidation of the pathway for biosynthesis of saponin adjuvants from the soapbark tree.</title>
        <authorList>
            <person name="Reed J."/>
            <person name="Orme A."/>
            <person name="El-Demerdash A."/>
            <person name="Owen C."/>
            <person name="Martin L.B.B."/>
            <person name="Misra R.C."/>
            <person name="Kikuchi S."/>
            <person name="Rejzek M."/>
            <person name="Martin A.C."/>
            <person name="Harkess A."/>
            <person name="Leebens-Mack J."/>
            <person name="Louveau T."/>
            <person name="Stephenson M.J."/>
            <person name="Osbourn A."/>
        </authorList>
    </citation>
    <scope>NUCLEOTIDE SEQUENCE</scope>
    <source>
        <strain evidence="8">S10</strain>
    </source>
</reference>
<comment type="caution">
    <text evidence="8">The sequence shown here is derived from an EMBL/GenBank/DDBJ whole genome shotgun (WGS) entry which is preliminary data.</text>
</comment>
<feature type="transmembrane region" description="Helical" evidence="6">
    <location>
        <begin position="257"/>
        <end position="275"/>
    </location>
</feature>
<feature type="domain" description="Protein kinase" evidence="7">
    <location>
        <begin position="322"/>
        <end position="413"/>
    </location>
</feature>
<keyword evidence="8" id="KW-0808">Transferase</keyword>
<keyword evidence="6" id="KW-0812">Transmembrane</keyword>
<dbReference type="FunFam" id="3.30.200.20:FF:000446">
    <property type="entry name" value="Wall-associated receptor kinase-like 20"/>
    <property type="match status" value="1"/>
</dbReference>
<keyword evidence="6" id="KW-1133">Transmembrane helix</keyword>
<dbReference type="Proteomes" id="UP001163823">
    <property type="component" value="Chromosome 11"/>
</dbReference>
<dbReference type="SUPFAM" id="SSF56112">
    <property type="entry name" value="Protein kinase-like (PK-like)"/>
    <property type="match status" value="1"/>
</dbReference>
<gene>
    <name evidence="8" type="ORF">O6P43_026477</name>
</gene>
<proteinExistence type="predicted"/>
<evidence type="ECO:0000256" key="6">
    <source>
        <dbReference type="SAM" id="Phobius"/>
    </source>
</evidence>
<protein>
    <submittedName>
        <fullName evidence="8">Protein kinase family protein</fullName>
    </submittedName>
</protein>
<evidence type="ECO:0000256" key="2">
    <source>
        <dbReference type="ARBA" id="ARBA00022729"/>
    </source>
</evidence>
<dbReference type="PROSITE" id="PS00107">
    <property type="entry name" value="PROTEIN_KINASE_ATP"/>
    <property type="match status" value="1"/>
</dbReference>
<dbReference type="GO" id="GO:0016020">
    <property type="term" value="C:membrane"/>
    <property type="evidence" value="ECO:0007669"/>
    <property type="project" value="UniProtKB-SubCell"/>
</dbReference>
<sequence length="413" mass="45405">MVVVLLSCTMSAIAVKQCQDCGHTQVPYPLSTRPDCGDQSYKIRCVSGTLFFDALNSSSYPVTSINPITQRLIVRPPGFLKNECVSEDFKSEGIQLDTNLPFNITSSNSVVLMNCSTQVYETSLICTPSNLCYKYIKGNAIANKDCGPSSHASSICCSIKTGGSGTAYKIRLRKDRCAAYLSFVYLDETLPVNKWPEPGVEIEWKQPKEPVCNVPVDCRDLAHSACSPDPVSGGFIKRCLCNSGFQWDAINGMCHSLAFAAVMLIISGILIKILVSKKRHRIKREAQQSLTRVREDILNAHNSGKSAKIFTGKDITRATNNFSKDNLLGAGGFGEVFKAILDDGTITAVKRAKVGNIKGIDQILNEVRILCQVNHRSLVRLLGCCVELQQPLLIYEYVPNGTLFDHLHGIRFP</sequence>
<dbReference type="Pfam" id="PF13947">
    <property type="entry name" value="GUB_WAK_bind"/>
    <property type="match status" value="1"/>
</dbReference>
<evidence type="ECO:0000256" key="4">
    <source>
        <dbReference type="ARBA" id="ARBA00022840"/>
    </source>
</evidence>
<dbReference type="InterPro" id="IPR001245">
    <property type="entry name" value="Ser-Thr/Tyr_kinase_cat_dom"/>
</dbReference>
<evidence type="ECO:0000256" key="5">
    <source>
        <dbReference type="PROSITE-ProRule" id="PRU10141"/>
    </source>
</evidence>
<dbReference type="GO" id="GO:0005524">
    <property type="term" value="F:ATP binding"/>
    <property type="evidence" value="ECO:0007669"/>
    <property type="project" value="UniProtKB-UniRule"/>
</dbReference>